<dbReference type="Proteomes" id="UP000053927">
    <property type="component" value="Unassembled WGS sequence"/>
</dbReference>
<gene>
    <name evidence="3" type="ORF">STEHIDRAFT_135796</name>
</gene>
<feature type="domain" description="CHAT" evidence="2">
    <location>
        <begin position="700"/>
        <end position="986"/>
    </location>
</feature>
<evidence type="ECO:0000256" key="1">
    <source>
        <dbReference type="SAM" id="MobiDB-lite"/>
    </source>
</evidence>
<dbReference type="EMBL" id="JH687405">
    <property type="protein sequence ID" value="EIM79429.1"/>
    <property type="molecule type" value="Genomic_DNA"/>
</dbReference>
<dbReference type="Pfam" id="PF12770">
    <property type="entry name" value="CHAT"/>
    <property type="match status" value="1"/>
</dbReference>
<reference evidence="4" key="1">
    <citation type="journal article" date="2012" name="Science">
        <title>The Paleozoic origin of enzymatic lignin decomposition reconstructed from 31 fungal genomes.</title>
        <authorList>
            <person name="Floudas D."/>
            <person name="Binder M."/>
            <person name="Riley R."/>
            <person name="Barry K."/>
            <person name="Blanchette R.A."/>
            <person name="Henrissat B."/>
            <person name="Martinez A.T."/>
            <person name="Otillar R."/>
            <person name="Spatafora J.W."/>
            <person name="Yadav J.S."/>
            <person name="Aerts A."/>
            <person name="Benoit I."/>
            <person name="Boyd A."/>
            <person name="Carlson A."/>
            <person name="Copeland A."/>
            <person name="Coutinho P.M."/>
            <person name="de Vries R.P."/>
            <person name="Ferreira P."/>
            <person name="Findley K."/>
            <person name="Foster B."/>
            <person name="Gaskell J."/>
            <person name="Glotzer D."/>
            <person name="Gorecki P."/>
            <person name="Heitman J."/>
            <person name="Hesse C."/>
            <person name="Hori C."/>
            <person name="Igarashi K."/>
            <person name="Jurgens J.A."/>
            <person name="Kallen N."/>
            <person name="Kersten P."/>
            <person name="Kohler A."/>
            <person name="Kuees U."/>
            <person name="Kumar T.K.A."/>
            <person name="Kuo A."/>
            <person name="LaButti K."/>
            <person name="Larrondo L.F."/>
            <person name="Lindquist E."/>
            <person name="Ling A."/>
            <person name="Lombard V."/>
            <person name="Lucas S."/>
            <person name="Lundell T."/>
            <person name="Martin R."/>
            <person name="McLaughlin D.J."/>
            <person name="Morgenstern I."/>
            <person name="Morin E."/>
            <person name="Murat C."/>
            <person name="Nagy L.G."/>
            <person name="Nolan M."/>
            <person name="Ohm R.A."/>
            <person name="Patyshakuliyeva A."/>
            <person name="Rokas A."/>
            <person name="Ruiz-Duenas F.J."/>
            <person name="Sabat G."/>
            <person name="Salamov A."/>
            <person name="Samejima M."/>
            <person name="Schmutz J."/>
            <person name="Slot J.C."/>
            <person name="St John F."/>
            <person name="Stenlid J."/>
            <person name="Sun H."/>
            <person name="Sun S."/>
            <person name="Syed K."/>
            <person name="Tsang A."/>
            <person name="Wiebenga A."/>
            <person name="Young D."/>
            <person name="Pisabarro A."/>
            <person name="Eastwood D.C."/>
            <person name="Martin F."/>
            <person name="Cullen D."/>
            <person name="Grigoriev I.V."/>
            <person name="Hibbett D.S."/>
        </authorList>
    </citation>
    <scope>NUCLEOTIDE SEQUENCE [LARGE SCALE GENOMIC DNA]</scope>
    <source>
        <strain evidence="4">FP-91666</strain>
    </source>
</reference>
<dbReference type="OMA" id="AFIWDRI"/>
<dbReference type="eggNOG" id="KOG4626">
    <property type="taxonomic scope" value="Eukaryota"/>
</dbReference>
<dbReference type="Gene3D" id="1.25.40.10">
    <property type="entry name" value="Tetratricopeptide repeat domain"/>
    <property type="match status" value="3"/>
</dbReference>
<dbReference type="PANTHER" id="PTHR19959:SF119">
    <property type="entry name" value="FUNGAL LIPASE-LIKE DOMAIN-CONTAINING PROTEIN"/>
    <property type="match status" value="1"/>
</dbReference>
<accession>R7RW04</accession>
<evidence type="ECO:0000313" key="4">
    <source>
        <dbReference type="Proteomes" id="UP000053927"/>
    </source>
</evidence>
<dbReference type="RefSeq" id="XP_007311551.1">
    <property type="nucleotide sequence ID" value="XM_007311489.1"/>
</dbReference>
<evidence type="ECO:0000313" key="3">
    <source>
        <dbReference type="EMBL" id="EIM79429.1"/>
    </source>
</evidence>
<feature type="compositionally biased region" description="Basic and acidic residues" evidence="1">
    <location>
        <begin position="573"/>
        <end position="584"/>
    </location>
</feature>
<dbReference type="GeneID" id="18798477"/>
<name>R7RW04_STEHR</name>
<feature type="region of interest" description="Disordered" evidence="1">
    <location>
        <begin position="563"/>
        <end position="584"/>
    </location>
</feature>
<dbReference type="PANTHER" id="PTHR19959">
    <property type="entry name" value="KINESIN LIGHT CHAIN"/>
    <property type="match status" value="1"/>
</dbReference>
<organism evidence="3 4">
    <name type="scientific">Stereum hirsutum (strain FP-91666)</name>
    <name type="common">White-rot fungus</name>
    <dbReference type="NCBI Taxonomy" id="721885"/>
    <lineage>
        <taxon>Eukaryota</taxon>
        <taxon>Fungi</taxon>
        <taxon>Dikarya</taxon>
        <taxon>Basidiomycota</taxon>
        <taxon>Agaricomycotina</taxon>
        <taxon>Agaricomycetes</taxon>
        <taxon>Russulales</taxon>
        <taxon>Stereaceae</taxon>
        <taxon>Stereum</taxon>
    </lineage>
</organism>
<dbReference type="OrthoDB" id="9991317at2759"/>
<dbReference type="KEGG" id="shs:STEHIDRAFT_135796"/>
<dbReference type="InterPro" id="IPR011990">
    <property type="entry name" value="TPR-like_helical_dom_sf"/>
</dbReference>
<dbReference type="InterPro" id="IPR024983">
    <property type="entry name" value="CHAT_dom"/>
</dbReference>
<proteinExistence type="predicted"/>
<dbReference type="AlphaFoldDB" id="R7RW04"/>
<sequence>MCLDGLGQSLSHRYTRLGKIVDIHEAISAHRRAVSLTAAGQTERPARLTHLGNACLLRFERLGELPDIDEAISAQQEAASLSLTPERHENRPSLLNSLGGLLLRRFERLHNMPDIQESIRIRTQAVELTPATHADLPRYLTNLAGSYILRYERSGSQVDVTKAISLMREAISSTPDDSDSRPRRLFNLGGALFRRFELAGNVSDINEAIELQQNSAALIHDEHPEKPKCLNNLANSFFARFKHSNNVADIDESITALQRAVKLTPDDHIDKARRLGNLGGSFLGRFDNLGNTSDIDEAISVLREALALTPDGHADKPGRLSNLGLAYFRQYRQSNSVVDIDESITLRRQAVDLTPDGHALKHVYLTNVGNSLHGRFMQSGNIPDIDESIAAHQKAVQLIPEHHAVRPAYLNNLGKSHCARFEHLAQPPDIEKAIFCQKEASFSGPPALSFYCANRWARCSLLKCGTPSLDAHATAIGLLPRMIWVGKDVSHRYEDILSIGDAVNAAAAAAIALQQFDLAMEWLEQGRSVVWGQILQLRAPMDDLRASGHDIFADELEQVSRELETAGTASDSGKPRSTLEDDAQQHRRLAARYEELLVKIRQIEGFEQFLQPKKLSDLLGATATGPVAVINVHKSRCDALILRDSTLPVLQVHLSTFTYEAATKLRETIIKCLEESDVRERDARALRRRRNVATVQTRMQKILETLWTEVVKPILSALGYAEMRSPPDPLPHITWCGTGPLAFLPIHAAGLYATPDQPRIFQYVVSSYTTTLTALVESSKKPRQSSPRILAVSQPDTPGYTALRGTVTEVEAIKTCIGDKMQCDWVNRDEATVDAVLKGMHECSWVHFACYGVQDPKDPMNSAFALYDGRLDLKTIMTMSLKFAEIAFLSACQTATGDEGRPEEAVHLAAGMLMAGYRTVFATMWSIGDRDAPVVAKEVYTHLLNDTDPDGQRKEAYALHHAVERLRQEVGENAFMRWMPFIHFGS</sequence>
<keyword evidence="4" id="KW-1185">Reference proteome</keyword>
<evidence type="ECO:0000259" key="2">
    <source>
        <dbReference type="Pfam" id="PF12770"/>
    </source>
</evidence>
<protein>
    <submittedName>
        <fullName evidence="3">TPR-like protein</fullName>
    </submittedName>
</protein>
<dbReference type="SUPFAM" id="SSF48452">
    <property type="entry name" value="TPR-like"/>
    <property type="match status" value="1"/>
</dbReference>